<dbReference type="InterPro" id="IPR039448">
    <property type="entry name" value="Beta_helix"/>
</dbReference>
<reference evidence="4" key="1">
    <citation type="submission" date="2016-04" db="EMBL/GenBank/DDBJ databases">
        <title>Draft genome sequence of Paludibacter jiangxiensis strain NM7.</title>
        <authorList>
            <person name="Qiu Y."/>
            <person name="Matsuura N."/>
            <person name="Ohashi A."/>
            <person name="Tourlousse M.D."/>
            <person name="Sekiguchi Y."/>
        </authorList>
    </citation>
    <scope>NUCLEOTIDE SEQUENCE [LARGE SCALE GENOMIC DNA]</scope>
    <source>
        <strain evidence="4">NM7</strain>
    </source>
</reference>
<dbReference type="Proteomes" id="UP000076586">
    <property type="component" value="Unassembled WGS sequence"/>
</dbReference>
<feature type="domain" description="Secretion system C-terminal sorting" evidence="2">
    <location>
        <begin position="417"/>
        <end position="488"/>
    </location>
</feature>
<name>A0A161LV62_9BACT</name>
<evidence type="ECO:0000259" key="1">
    <source>
        <dbReference type="Pfam" id="PF13229"/>
    </source>
</evidence>
<accession>A0A161LV62</accession>
<dbReference type="Pfam" id="PF18962">
    <property type="entry name" value="Por_Secre_tail"/>
    <property type="match status" value="1"/>
</dbReference>
<dbReference type="SUPFAM" id="SSF51126">
    <property type="entry name" value="Pectin lyase-like"/>
    <property type="match status" value="1"/>
</dbReference>
<dbReference type="EMBL" id="BDCR01000003">
    <property type="protein sequence ID" value="GAT63069.1"/>
    <property type="molecule type" value="Genomic_DNA"/>
</dbReference>
<sequence length="489" mass="51772">MRRIILLSISLLLICAVKNTCFAKVYYVAKNGSDSRTATQAQNITTPKLTIASGLTCLSAGDTLYIRSGVYAETLNQNMIAIPSGTSWSKPVTVAGYPGETVTIRPNAGVDEVIRLMGPAGGAKYLIFDNLHLDGINIADNVVKITYTGSDPSYTANHIMFKNSEIFNAPNQGVFVDHNSVGNKFINLQVHNNGTTDFHHGLYITGANNLVDGCDIHHNAGWGVHVYSDTGIAVDSNVVRNNSIHDNAYVGGRGCGIILSCGKGNMAYNNLIWNNNGGVQIDVAVNACVYNNTIYSNNKGSGGYAGVKIQSGSTGARIENNICWQNNAGAIENMGSSTTLTNNLTTTDPLFVDASISNFYLKSTSPAINAGVNLSPTVTSYYDGTARVQSSTYVVGALGTSVATADEIVNATAQLKIFPNPSDGRFTIETGTDQTVSLLIINAAGVPVHQQLLNNSKADVDLSGKPKGIYLCRLQSGTKVLGVGKVIIN</sequence>
<comment type="caution">
    <text evidence="3">The sequence shown here is derived from an EMBL/GenBank/DDBJ whole genome shotgun (WGS) entry which is preliminary data.</text>
</comment>
<dbReference type="Pfam" id="PF13229">
    <property type="entry name" value="Beta_helix"/>
    <property type="match status" value="1"/>
</dbReference>
<dbReference type="AlphaFoldDB" id="A0A161LV62"/>
<dbReference type="SMART" id="SM00710">
    <property type="entry name" value="PbH1"/>
    <property type="match status" value="7"/>
</dbReference>
<protein>
    <submittedName>
        <fullName evidence="3">Por secretion system C-terminal sorting domain-containing protein</fullName>
    </submittedName>
</protein>
<feature type="domain" description="Right handed beta helix" evidence="1">
    <location>
        <begin position="173"/>
        <end position="343"/>
    </location>
</feature>
<proteinExistence type="predicted"/>
<dbReference type="NCBIfam" id="TIGR04183">
    <property type="entry name" value="Por_Secre_tail"/>
    <property type="match status" value="1"/>
</dbReference>
<dbReference type="InterPro" id="IPR026444">
    <property type="entry name" value="Secre_tail"/>
</dbReference>
<gene>
    <name evidence="3" type="ORF">PJIAN_3381</name>
</gene>
<evidence type="ECO:0000313" key="4">
    <source>
        <dbReference type="Proteomes" id="UP000076586"/>
    </source>
</evidence>
<reference evidence="4" key="2">
    <citation type="journal article" date="2017" name="Genome Announc.">
        <title>Draft genome sequence of Paludibacter jiangxiensis NM7(T), a propionate-producing fermentative bacterium.</title>
        <authorList>
            <person name="Qiu Y.-L."/>
            <person name="Tourlousse D.M."/>
            <person name="Matsuura N."/>
            <person name="Ohashi A."/>
            <person name="Sekiguchi Y."/>
        </authorList>
    </citation>
    <scope>NUCLEOTIDE SEQUENCE [LARGE SCALE GENOMIC DNA]</scope>
    <source>
        <strain evidence="4">NM7</strain>
    </source>
</reference>
<dbReference type="OrthoDB" id="8660908at2"/>
<dbReference type="RefSeq" id="WP_084252331.1">
    <property type="nucleotide sequence ID" value="NZ_BDCR01000003.1"/>
</dbReference>
<dbReference type="InterPro" id="IPR006626">
    <property type="entry name" value="PbH1"/>
</dbReference>
<organism evidence="3 4">
    <name type="scientific">Paludibacter jiangxiensis</name>
    <dbReference type="NCBI Taxonomy" id="681398"/>
    <lineage>
        <taxon>Bacteria</taxon>
        <taxon>Pseudomonadati</taxon>
        <taxon>Bacteroidota</taxon>
        <taxon>Bacteroidia</taxon>
        <taxon>Bacteroidales</taxon>
        <taxon>Paludibacteraceae</taxon>
        <taxon>Paludibacter</taxon>
    </lineage>
</organism>
<dbReference type="InterPro" id="IPR012334">
    <property type="entry name" value="Pectin_lyas_fold"/>
</dbReference>
<dbReference type="InterPro" id="IPR011050">
    <property type="entry name" value="Pectin_lyase_fold/virulence"/>
</dbReference>
<dbReference type="Gene3D" id="2.160.20.10">
    <property type="entry name" value="Single-stranded right-handed beta-helix, Pectin lyase-like"/>
    <property type="match status" value="1"/>
</dbReference>
<evidence type="ECO:0000313" key="3">
    <source>
        <dbReference type="EMBL" id="GAT63069.1"/>
    </source>
</evidence>
<keyword evidence="4" id="KW-1185">Reference proteome</keyword>
<evidence type="ECO:0000259" key="2">
    <source>
        <dbReference type="Pfam" id="PF18962"/>
    </source>
</evidence>